<proteinExistence type="predicted"/>
<gene>
    <name evidence="2" type="ORF">TSAR_016755</name>
</gene>
<reference evidence="2 3" key="1">
    <citation type="journal article" date="2017" name="Curr. Biol.">
        <title>The Evolution of Venom by Co-option of Single-Copy Genes.</title>
        <authorList>
            <person name="Martinson E.O."/>
            <person name="Mrinalini"/>
            <person name="Kelkar Y.D."/>
            <person name="Chang C.H."/>
            <person name="Werren J.H."/>
        </authorList>
    </citation>
    <scope>NUCLEOTIDE SEQUENCE [LARGE SCALE GENOMIC DNA]</scope>
    <source>
        <strain evidence="2 3">Alberta</strain>
        <tissue evidence="2">Whole body</tissue>
    </source>
</reference>
<protein>
    <submittedName>
        <fullName evidence="2">Uncharacterized protein</fullName>
    </submittedName>
</protein>
<evidence type="ECO:0000313" key="2">
    <source>
        <dbReference type="EMBL" id="OXU31846.1"/>
    </source>
</evidence>
<dbReference type="AlphaFoldDB" id="A0A232FM68"/>
<organism evidence="2 3">
    <name type="scientific">Trichomalopsis sarcophagae</name>
    <dbReference type="NCBI Taxonomy" id="543379"/>
    <lineage>
        <taxon>Eukaryota</taxon>
        <taxon>Metazoa</taxon>
        <taxon>Ecdysozoa</taxon>
        <taxon>Arthropoda</taxon>
        <taxon>Hexapoda</taxon>
        <taxon>Insecta</taxon>
        <taxon>Pterygota</taxon>
        <taxon>Neoptera</taxon>
        <taxon>Endopterygota</taxon>
        <taxon>Hymenoptera</taxon>
        <taxon>Apocrita</taxon>
        <taxon>Proctotrupomorpha</taxon>
        <taxon>Chalcidoidea</taxon>
        <taxon>Pteromalidae</taxon>
        <taxon>Pteromalinae</taxon>
        <taxon>Trichomalopsis</taxon>
    </lineage>
</organism>
<comment type="caution">
    <text evidence="2">The sequence shown here is derived from an EMBL/GenBank/DDBJ whole genome shotgun (WGS) entry which is preliminary data.</text>
</comment>
<keyword evidence="1" id="KW-1133">Transmembrane helix</keyword>
<keyword evidence="3" id="KW-1185">Reference proteome</keyword>
<dbReference type="EMBL" id="NNAY01000024">
    <property type="protein sequence ID" value="OXU31846.1"/>
    <property type="molecule type" value="Genomic_DNA"/>
</dbReference>
<evidence type="ECO:0000256" key="1">
    <source>
        <dbReference type="SAM" id="Phobius"/>
    </source>
</evidence>
<sequence>HNQTCEKRATFKYRFPLSNSIRLFTTSKTSQQAKTIKATENRIIISESPSKPSNSPQSLIKILAEAHNKTVNQNEDYCDAVPTLLNINPFTIPRRKSSLTLIRSNFSRGKDCTLTEYALKRKAQKSRRHKYMDIDGTAKVGGEVSFESYQDLEDSKLAVFIYDRNYDRIFTEHIDQSLKNLQSRECILEYVKDRTKTRICIESEWKAEEILHKYQKAEDGSLILKIAKPPLVYFNPEFRIKLQQTFDQVNKKILQEENDDRHEKSESEHFFVKLLAVILASGYTAATLAFMISIT</sequence>
<dbReference type="Proteomes" id="UP000215335">
    <property type="component" value="Unassembled WGS sequence"/>
</dbReference>
<evidence type="ECO:0000313" key="3">
    <source>
        <dbReference type="Proteomes" id="UP000215335"/>
    </source>
</evidence>
<name>A0A232FM68_9HYME</name>
<feature type="non-terminal residue" evidence="2">
    <location>
        <position position="1"/>
    </location>
</feature>
<keyword evidence="1" id="KW-0472">Membrane</keyword>
<keyword evidence="1" id="KW-0812">Transmembrane</keyword>
<accession>A0A232FM68</accession>
<feature type="transmembrane region" description="Helical" evidence="1">
    <location>
        <begin position="270"/>
        <end position="294"/>
    </location>
</feature>